<proteinExistence type="predicted"/>
<keyword evidence="3" id="KW-1185">Reference proteome</keyword>
<dbReference type="RefSeq" id="WP_198112626.1">
    <property type="nucleotide sequence ID" value="NZ_JAEDAK010000015.1"/>
</dbReference>
<organism evidence="2 3">
    <name type="scientific">Inhella proteolytica</name>
    <dbReference type="NCBI Taxonomy" id="2795029"/>
    <lineage>
        <taxon>Bacteria</taxon>
        <taxon>Pseudomonadati</taxon>
        <taxon>Pseudomonadota</taxon>
        <taxon>Betaproteobacteria</taxon>
        <taxon>Burkholderiales</taxon>
        <taxon>Sphaerotilaceae</taxon>
        <taxon>Inhella</taxon>
    </lineage>
</organism>
<accession>A0A931J3E8</accession>
<feature type="region of interest" description="Disordered" evidence="1">
    <location>
        <begin position="105"/>
        <end position="130"/>
    </location>
</feature>
<dbReference type="AlphaFoldDB" id="A0A931J3E8"/>
<evidence type="ECO:0000313" key="3">
    <source>
        <dbReference type="Proteomes" id="UP000613266"/>
    </source>
</evidence>
<reference evidence="2" key="1">
    <citation type="submission" date="2020-12" db="EMBL/GenBank/DDBJ databases">
        <title>The genome sequence of Inhella sp. 1Y17.</title>
        <authorList>
            <person name="Liu Y."/>
        </authorList>
    </citation>
    <scope>NUCLEOTIDE SEQUENCE</scope>
    <source>
        <strain evidence="2">1Y17</strain>
    </source>
</reference>
<dbReference type="Proteomes" id="UP000613266">
    <property type="component" value="Unassembled WGS sequence"/>
</dbReference>
<feature type="compositionally biased region" description="Basic and acidic residues" evidence="1">
    <location>
        <begin position="105"/>
        <end position="115"/>
    </location>
</feature>
<evidence type="ECO:0000313" key="2">
    <source>
        <dbReference type="EMBL" id="MBH9578859.1"/>
    </source>
</evidence>
<name>A0A931J3E8_9BURK</name>
<sequence length="130" mass="14416">MKPQHKAAWGCGSLFVALLGLILGIEETPREHGTEYELFVKQMPTLQVIYRNPAVCGECDVEPFASLTPPVKSEFAEFCRVRYGISEVRACYGIYLERQRIANEGRTEVPSRSEAHPSSTSRVDAVGGLN</sequence>
<comment type="caution">
    <text evidence="2">The sequence shown here is derived from an EMBL/GenBank/DDBJ whole genome shotgun (WGS) entry which is preliminary data.</text>
</comment>
<gene>
    <name evidence="2" type="ORF">I7X39_18365</name>
</gene>
<dbReference type="EMBL" id="JAEDAK010000015">
    <property type="protein sequence ID" value="MBH9578859.1"/>
    <property type="molecule type" value="Genomic_DNA"/>
</dbReference>
<protein>
    <submittedName>
        <fullName evidence="2">Uncharacterized protein</fullName>
    </submittedName>
</protein>
<evidence type="ECO:0000256" key="1">
    <source>
        <dbReference type="SAM" id="MobiDB-lite"/>
    </source>
</evidence>